<evidence type="ECO:0000256" key="7">
    <source>
        <dbReference type="SAM" id="SignalP"/>
    </source>
</evidence>
<dbReference type="EMBL" id="PIOD01000007">
    <property type="protein sequence ID" value="RDW19377.1"/>
    <property type="molecule type" value="Genomic_DNA"/>
</dbReference>
<proteinExistence type="inferred from homology"/>
<evidence type="ECO:0000256" key="2">
    <source>
        <dbReference type="ARBA" id="ARBA00010333"/>
    </source>
</evidence>
<dbReference type="GO" id="GO:0016020">
    <property type="term" value="C:membrane"/>
    <property type="evidence" value="ECO:0007669"/>
    <property type="project" value="InterPro"/>
</dbReference>
<dbReference type="SUPFAM" id="SSF53850">
    <property type="entry name" value="Periplasmic binding protein-like II"/>
    <property type="match status" value="1"/>
</dbReference>
<dbReference type="AlphaFoldDB" id="A0A3D8PUZ3"/>
<dbReference type="SMART" id="SM00062">
    <property type="entry name" value="PBPb"/>
    <property type="match status" value="1"/>
</dbReference>
<evidence type="ECO:0000313" key="11">
    <source>
        <dbReference type="Proteomes" id="UP000256520"/>
    </source>
</evidence>
<reference evidence="11" key="1">
    <citation type="submission" date="2017-11" db="EMBL/GenBank/DDBJ databases">
        <authorList>
            <person name="Zhu W."/>
        </authorList>
    </citation>
    <scope>NUCLEOTIDE SEQUENCE [LARGE SCALE GENOMIC DNA]</scope>
    <source>
        <strain evidence="11">CAU 1051</strain>
    </source>
</reference>
<dbReference type="Proteomes" id="UP000256520">
    <property type="component" value="Unassembled WGS sequence"/>
</dbReference>
<name>A0A3D8PUZ3_9BACI</name>
<evidence type="ECO:0000259" key="8">
    <source>
        <dbReference type="SMART" id="SM00062"/>
    </source>
</evidence>
<keyword evidence="3 7" id="KW-0732">Signal</keyword>
<dbReference type="InterPro" id="IPR001638">
    <property type="entry name" value="Solute-binding_3/MltF_N"/>
</dbReference>
<comment type="caution">
    <text evidence="10">The sequence shown here is derived from an EMBL/GenBank/DDBJ whole genome shotgun (WGS) entry which is preliminary data.</text>
</comment>
<dbReference type="Pfam" id="PF00497">
    <property type="entry name" value="SBP_bac_3"/>
    <property type="match status" value="1"/>
</dbReference>
<dbReference type="Gene3D" id="3.40.190.10">
    <property type="entry name" value="Periplasmic binding protein-like II"/>
    <property type="match status" value="2"/>
</dbReference>
<evidence type="ECO:0000313" key="10">
    <source>
        <dbReference type="EMBL" id="RDW19377.1"/>
    </source>
</evidence>
<evidence type="ECO:0000259" key="9">
    <source>
        <dbReference type="SMART" id="SM00079"/>
    </source>
</evidence>
<comment type="similarity">
    <text evidence="2 6">Belongs to the bacterial solute-binding protein 3 family.</text>
</comment>
<evidence type="ECO:0000256" key="1">
    <source>
        <dbReference type="ARBA" id="ARBA00004196"/>
    </source>
</evidence>
<dbReference type="RefSeq" id="WP_115749367.1">
    <property type="nucleotide sequence ID" value="NZ_PIOD01000007.1"/>
</dbReference>
<dbReference type="SMART" id="SM00079">
    <property type="entry name" value="PBPe"/>
    <property type="match status" value="1"/>
</dbReference>
<keyword evidence="4" id="KW-0564">Palmitate</keyword>
<comment type="subcellular location">
    <subcellularLocation>
        <location evidence="1">Cell envelope</location>
    </subcellularLocation>
</comment>
<accession>A0A3D8PUZ3</accession>
<dbReference type="InterPro" id="IPR001320">
    <property type="entry name" value="Iontro_rcpt_C"/>
</dbReference>
<dbReference type="PROSITE" id="PS51257">
    <property type="entry name" value="PROKAR_LIPOPROTEIN"/>
    <property type="match status" value="1"/>
</dbReference>
<sequence>MQKLVSFFLLSVILLLLLAACGSKSEPDDAKAEFDLVEPGYLTIVSSGGFIPFTDMKDGEMVGYDIDVGREIANILGLEPKFVKAEFSGMITGIQTGRYDIAINSHTITEERKEQVNFTHPYYYSGSMIFSPPGSDIETVEDLKGKTVALNRSSNYYKEAQAYTDKFAFYDDDLRALQAVAEGHGDAGINDAISGQTAIEHGLKLEARQQFSSTEQAIPIHKEKEKLLEAVNKAMDELRENGKLKELSIKWIGFDVTEPPEDIAE</sequence>
<dbReference type="PROSITE" id="PS01039">
    <property type="entry name" value="SBP_BACTERIAL_3"/>
    <property type="match status" value="1"/>
</dbReference>
<keyword evidence="5" id="KW-0449">Lipoprotein</keyword>
<evidence type="ECO:0000256" key="4">
    <source>
        <dbReference type="ARBA" id="ARBA00023139"/>
    </source>
</evidence>
<gene>
    <name evidence="10" type="ORF">CWR45_08060</name>
</gene>
<dbReference type="GO" id="GO:0030313">
    <property type="term" value="C:cell envelope"/>
    <property type="evidence" value="ECO:0007669"/>
    <property type="project" value="UniProtKB-SubCell"/>
</dbReference>
<dbReference type="OrthoDB" id="9774451at2"/>
<evidence type="ECO:0000256" key="5">
    <source>
        <dbReference type="ARBA" id="ARBA00023288"/>
    </source>
</evidence>
<dbReference type="PANTHER" id="PTHR35936">
    <property type="entry name" value="MEMBRANE-BOUND LYTIC MUREIN TRANSGLYCOSYLASE F"/>
    <property type="match status" value="1"/>
</dbReference>
<feature type="domain" description="Ionotropic glutamate receptor C-terminal" evidence="9">
    <location>
        <begin position="43"/>
        <end position="254"/>
    </location>
</feature>
<feature type="signal peptide" evidence="7">
    <location>
        <begin position="1"/>
        <end position="25"/>
    </location>
</feature>
<feature type="chain" id="PRO_5039715084" evidence="7">
    <location>
        <begin position="26"/>
        <end position="265"/>
    </location>
</feature>
<dbReference type="InterPro" id="IPR018313">
    <property type="entry name" value="SBP_3_CS"/>
</dbReference>
<keyword evidence="11" id="KW-1185">Reference proteome</keyword>
<dbReference type="GO" id="GO:0015276">
    <property type="term" value="F:ligand-gated monoatomic ion channel activity"/>
    <property type="evidence" value="ECO:0007669"/>
    <property type="project" value="InterPro"/>
</dbReference>
<organism evidence="10 11">
    <name type="scientific">Oceanobacillus chungangensis</name>
    <dbReference type="NCBI Taxonomy" id="1229152"/>
    <lineage>
        <taxon>Bacteria</taxon>
        <taxon>Bacillati</taxon>
        <taxon>Bacillota</taxon>
        <taxon>Bacilli</taxon>
        <taxon>Bacillales</taxon>
        <taxon>Bacillaceae</taxon>
        <taxon>Oceanobacillus</taxon>
    </lineage>
</organism>
<evidence type="ECO:0000256" key="6">
    <source>
        <dbReference type="RuleBase" id="RU003744"/>
    </source>
</evidence>
<protein>
    <submittedName>
        <fullName evidence="10">Amino acid ABC transporter substrate-binding protein</fullName>
    </submittedName>
</protein>
<feature type="domain" description="Solute-binding protein family 3/N-terminal" evidence="8">
    <location>
        <begin position="41"/>
        <end position="255"/>
    </location>
</feature>
<evidence type="ECO:0000256" key="3">
    <source>
        <dbReference type="ARBA" id="ARBA00022729"/>
    </source>
</evidence>
<dbReference type="PANTHER" id="PTHR35936:SF19">
    <property type="entry name" value="AMINO-ACID-BINDING PROTEIN YXEM-RELATED"/>
    <property type="match status" value="1"/>
</dbReference>